<evidence type="ECO:0000313" key="2">
    <source>
        <dbReference type="EMBL" id="OON21038.1"/>
    </source>
</evidence>
<dbReference type="PANTHER" id="PTHR47135:SF1">
    <property type="entry name" value="FIBRONECTIN TYPE III DOMAIN-CONTAINING PROTEIN 7"/>
    <property type="match status" value="1"/>
</dbReference>
<feature type="domain" description="Fibronectin type-III" evidence="1">
    <location>
        <begin position="553"/>
        <end position="637"/>
    </location>
</feature>
<keyword evidence="3" id="KW-1185">Reference proteome</keyword>
<accession>A0A1S8X2V7</accession>
<dbReference type="Proteomes" id="UP000243686">
    <property type="component" value="Unassembled WGS sequence"/>
</dbReference>
<reference evidence="2 3" key="1">
    <citation type="submission" date="2015-03" db="EMBL/GenBank/DDBJ databases">
        <title>Draft genome of the nematode, Opisthorchis viverrini.</title>
        <authorList>
            <person name="Mitreva M."/>
        </authorList>
    </citation>
    <scope>NUCLEOTIDE SEQUENCE [LARGE SCALE GENOMIC DNA]</scope>
    <source>
        <strain evidence="2">Khon Kaen</strain>
    </source>
</reference>
<evidence type="ECO:0000313" key="3">
    <source>
        <dbReference type="Proteomes" id="UP000243686"/>
    </source>
</evidence>
<dbReference type="Gene3D" id="2.60.40.10">
    <property type="entry name" value="Immunoglobulins"/>
    <property type="match status" value="1"/>
</dbReference>
<dbReference type="InterPro" id="IPR003961">
    <property type="entry name" value="FN3_dom"/>
</dbReference>
<feature type="domain" description="Fibronectin type-III" evidence="1">
    <location>
        <begin position="372"/>
        <end position="463"/>
    </location>
</feature>
<evidence type="ECO:0000259" key="1">
    <source>
        <dbReference type="PROSITE" id="PS50853"/>
    </source>
</evidence>
<dbReference type="SUPFAM" id="SSF49265">
    <property type="entry name" value="Fibronectin type III"/>
    <property type="match status" value="2"/>
</dbReference>
<dbReference type="SMART" id="SM00060">
    <property type="entry name" value="FN3"/>
    <property type="match status" value="4"/>
</dbReference>
<dbReference type="PANTHER" id="PTHR47135">
    <property type="entry name" value="FIBRONECTIN TYPE III DOMAIN-CONTAINING PROTEIN 7"/>
    <property type="match status" value="1"/>
</dbReference>
<gene>
    <name evidence="2" type="ORF">X801_03073</name>
</gene>
<dbReference type="InterPro" id="IPR013783">
    <property type="entry name" value="Ig-like_fold"/>
</dbReference>
<dbReference type="AlphaFoldDB" id="A0A1S8X2V7"/>
<organism evidence="2 3">
    <name type="scientific">Opisthorchis viverrini</name>
    <name type="common">Southeast Asian liver fluke</name>
    <dbReference type="NCBI Taxonomy" id="6198"/>
    <lineage>
        <taxon>Eukaryota</taxon>
        <taxon>Metazoa</taxon>
        <taxon>Spiralia</taxon>
        <taxon>Lophotrochozoa</taxon>
        <taxon>Platyhelminthes</taxon>
        <taxon>Trematoda</taxon>
        <taxon>Digenea</taxon>
        <taxon>Opisthorchiida</taxon>
        <taxon>Opisthorchiata</taxon>
        <taxon>Opisthorchiidae</taxon>
        <taxon>Opisthorchis</taxon>
    </lineage>
</organism>
<name>A0A1S8X2V7_OPIVI</name>
<dbReference type="InterPro" id="IPR036116">
    <property type="entry name" value="FN3_sf"/>
</dbReference>
<dbReference type="PROSITE" id="PS50853">
    <property type="entry name" value="FN3"/>
    <property type="match status" value="2"/>
</dbReference>
<sequence length="637" mass="70129">MPLELTATIVENITEAYVAVRLSWTYDSPCRPVTFTLVYVSPDGTNIAEKTNDNYVTIHWAEKCHPILVRLHAQHGKDSGPTLEMTLHLVPALKAPISVEVNPISGESRAFTITWRDDSECRAPKYEVRLYKTQGQVVQKQETDRQDMIINLNNSCESLDVGIVGVNAVGESRESSKVGLFRRMHTGSVTRVITDTERNYPNVLLSWTYDNPCEADLFDIAVYRSAGGMVLQTNSTKKNVLLGGLPKCVGMYAEVVSKDSLGRGPLTQTGEFIIVGVPVAVNGLTAQTEPNRPDVALSWDYNGPCAASTFKVTVYKKDGTNLYSDIYTDKSIVINELPKCVAAYAEVIAQNAAGDGPASKTDEFTILKAPDAPKNLELQVNHGSKQVKVSWSDESECPPTEYTVSLYNELVAVEQHKTAEKTYTFTDVDLKIRWRVGVKARNQHGDGLESMTSQLEAHDTPSDILVQTHRGVPVVEISWTSAALGEDAEFTVTLYRDSVVSQFQRTKKREIRFNDVSMCNTWVAGVVAQTSAGKSKEGFSSEFRIPAIEPPDVPSDFSVHLCSRKRMLYLSWVHSCATGFSVFLYEGGSLMKQIETNQTKITFGNLPSGATLYVGVSAFNGYESSPEIMSAGIKVPL</sequence>
<feature type="non-terminal residue" evidence="2">
    <location>
        <position position="637"/>
    </location>
</feature>
<protein>
    <submittedName>
        <fullName evidence="2">Fibronectin type III domain protein</fullName>
    </submittedName>
</protein>
<proteinExistence type="predicted"/>
<dbReference type="EMBL" id="KV892316">
    <property type="protein sequence ID" value="OON21038.1"/>
    <property type="molecule type" value="Genomic_DNA"/>
</dbReference>